<dbReference type="Proteomes" id="UP001596066">
    <property type="component" value="Unassembled WGS sequence"/>
</dbReference>
<reference evidence="3" key="1">
    <citation type="journal article" date="2019" name="Int. J. Syst. Evol. Microbiol.">
        <title>The Global Catalogue of Microorganisms (GCM) 10K type strain sequencing project: providing services to taxonomists for standard genome sequencing and annotation.</title>
        <authorList>
            <consortium name="The Broad Institute Genomics Platform"/>
            <consortium name="The Broad Institute Genome Sequencing Center for Infectious Disease"/>
            <person name="Wu L."/>
            <person name="Ma J."/>
        </authorList>
    </citation>
    <scope>NUCLEOTIDE SEQUENCE [LARGE SCALE GENOMIC DNA]</scope>
    <source>
        <strain evidence="3">CGMCC 4.1622</strain>
    </source>
</reference>
<protein>
    <submittedName>
        <fullName evidence="2">Nuclear transport factor 2 family protein</fullName>
    </submittedName>
</protein>
<proteinExistence type="predicted"/>
<dbReference type="SUPFAM" id="SSF54427">
    <property type="entry name" value="NTF2-like"/>
    <property type="match status" value="1"/>
</dbReference>
<dbReference type="EMBL" id="JBHSOC010000028">
    <property type="protein sequence ID" value="MFC5643207.1"/>
    <property type="molecule type" value="Genomic_DNA"/>
</dbReference>
<evidence type="ECO:0000313" key="3">
    <source>
        <dbReference type="Proteomes" id="UP001596066"/>
    </source>
</evidence>
<dbReference type="Gene3D" id="3.10.450.50">
    <property type="match status" value="1"/>
</dbReference>
<keyword evidence="3" id="KW-1185">Reference proteome</keyword>
<accession>A0ABW0VBJ2</accession>
<dbReference type="RefSeq" id="WP_346146805.1">
    <property type="nucleotide sequence ID" value="NZ_BAAAUA010000029.1"/>
</dbReference>
<comment type="caution">
    <text evidence="2">The sequence shown here is derived from an EMBL/GenBank/DDBJ whole genome shotgun (WGS) entry which is preliminary data.</text>
</comment>
<evidence type="ECO:0000259" key="1">
    <source>
        <dbReference type="Pfam" id="PF13577"/>
    </source>
</evidence>
<organism evidence="2 3">
    <name type="scientific">Kitasatospora cinereorecta</name>
    <dbReference type="NCBI Taxonomy" id="285560"/>
    <lineage>
        <taxon>Bacteria</taxon>
        <taxon>Bacillati</taxon>
        <taxon>Actinomycetota</taxon>
        <taxon>Actinomycetes</taxon>
        <taxon>Kitasatosporales</taxon>
        <taxon>Streptomycetaceae</taxon>
        <taxon>Kitasatospora</taxon>
    </lineage>
</organism>
<feature type="domain" description="SnoaL-like" evidence="1">
    <location>
        <begin position="15"/>
        <end position="57"/>
    </location>
</feature>
<dbReference type="InterPro" id="IPR032710">
    <property type="entry name" value="NTF2-like_dom_sf"/>
</dbReference>
<name>A0ABW0VBJ2_9ACTN</name>
<dbReference type="InterPro" id="IPR037401">
    <property type="entry name" value="SnoaL-like"/>
</dbReference>
<gene>
    <name evidence="2" type="ORF">ACFPZF_17805</name>
</gene>
<evidence type="ECO:0000313" key="2">
    <source>
        <dbReference type="EMBL" id="MFC5643207.1"/>
    </source>
</evidence>
<dbReference type="Pfam" id="PF13577">
    <property type="entry name" value="SnoaL_4"/>
    <property type="match status" value="1"/>
</dbReference>
<sequence length="84" mass="9707">MPRRHRWNGQPPSAGSATDRAYVAESGRLHDGTSHLNYALYHDRYRRTRDGWRFTERVYEIRYVDTSPLPGSAPRRLTGTACSQ</sequence>